<gene>
    <name evidence="1" type="ORF">C2S53_008702</name>
</gene>
<dbReference type="Proteomes" id="UP001190926">
    <property type="component" value="Unassembled WGS sequence"/>
</dbReference>
<name>A0AAD4J1K1_PERFH</name>
<sequence>MNAATSRNPTVRFSRMTEEYSYDADQARGGGRHNHGWRIFSTRRSSQNLMTSWSYKRDRARKRQIFLQTYKLGYASSGEKLLRSRKLKKMVVKVKSAVVSVLAFMRGGAFKSCNSRSAIPAASPARVVKFC</sequence>
<proteinExistence type="predicted"/>
<protein>
    <submittedName>
        <fullName evidence="1">Uncharacterized protein</fullName>
    </submittedName>
</protein>
<evidence type="ECO:0000313" key="1">
    <source>
        <dbReference type="EMBL" id="KAH6825156.1"/>
    </source>
</evidence>
<organism evidence="1 2">
    <name type="scientific">Perilla frutescens var. hirtella</name>
    <name type="common">Perilla citriodora</name>
    <name type="synonym">Perilla setoyensis</name>
    <dbReference type="NCBI Taxonomy" id="608512"/>
    <lineage>
        <taxon>Eukaryota</taxon>
        <taxon>Viridiplantae</taxon>
        <taxon>Streptophyta</taxon>
        <taxon>Embryophyta</taxon>
        <taxon>Tracheophyta</taxon>
        <taxon>Spermatophyta</taxon>
        <taxon>Magnoliopsida</taxon>
        <taxon>eudicotyledons</taxon>
        <taxon>Gunneridae</taxon>
        <taxon>Pentapetalae</taxon>
        <taxon>asterids</taxon>
        <taxon>lamiids</taxon>
        <taxon>Lamiales</taxon>
        <taxon>Lamiaceae</taxon>
        <taxon>Nepetoideae</taxon>
        <taxon>Elsholtzieae</taxon>
        <taxon>Perilla</taxon>
    </lineage>
</organism>
<reference evidence="1 2" key="1">
    <citation type="journal article" date="2021" name="Nat. Commun.">
        <title>Incipient diploidization of the medicinal plant Perilla within 10,000 years.</title>
        <authorList>
            <person name="Zhang Y."/>
            <person name="Shen Q."/>
            <person name="Leng L."/>
            <person name="Zhang D."/>
            <person name="Chen S."/>
            <person name="Shi Y."/>
            <person name="Ning Z."/>
            <person name="Chen S."/>
        </authorList>
    </citation>
    <scope>NUCLEOTIDE SEQUENCE [LARGE SCALE GENOMIC DNA]</scope>
    <source>
        <strain evidence="2">cv. PC099</strain>
    </source>
</reference>
<evidence type="ECO:0000313" key="2">
    <source>
        <dbReference type="Proteomes" id="UP001190926"/>
    </source>
</evidence>
<comment type="caution">
    <text evidence="1">The sequence shown here is derived from an EMBL/GenBank/DDBJ whole genome shotgun (WGS) entry which is preliminary data.</text>
</comment>
<dbReference type="AlphaFoldDB" id="A0AAD4J1K1"/>
<keyword evidence="2" id="KW-1185">Reference proteome</keyword>
<accession>A0AAD4J1K1</accession>
<dbReference type="EMBL" id="SDAM02000179">
    <property type="protein sequence ID" value="KAH6825156.1"/>
    <property type="molecule type" value="Genomic_DNA"/>
</dbReference>